<keyword evidence="1" id="KW-0472">Membrane</keyword>
<gene>
    <name evidence="2" type="ORF">STARVERO_04042</name>
</gene>
<dbReference type="Proteomes" id="UP000433050">
    <property type="component" value="Unassembled WGS sequence"/>
</dbReference>
<dbReference type="AlphaFoldDB" id="A0A5S9Q3Y3"/>
<evidence type="ECO:0000313" key="2">
    <source>
        <dbReference type="EMBL" id="CAA0112396.1"/>
    </source>
</evidence>
<reference evidence="2 3" key="1">
    <citation type="submission" date="2019-12" db="EMBL/GenBank/DDBJ databases">
        <authorList>
            <person name="Reyes-Prieto M."/>
        </authorList>
    </citation>
    <scope>NUCLEOTIDE SEQUENCE [LARGE SCALE GENOMIC DNA]</scope>
    <source>
        <strain evidence="2">HF14-78462</strain>
    </source>
</reference>
<keyword evidence="3" id="KW-1185">Reference proteome</keyword>
<feature type="transmembrane region" description="Helical" evidence="1">
    <location>
        <begin position="6"/>
        <end position="27"/>
    </location>
</feature>
<protein>
    <submittedName>
        <fullName evidence="2">Uncharacterized protein</fullName>
    </submittedName>
</protein>
<organism evidence="2 3">
    <name type="scientific">Starkeya nomas</name>
    <dbReference type="NCBI Taxonomy" id="2666134"/>
    <lineage>
        <taxon>Bacteria</taxon>
        <taxon>Pseudomonadati</taxon>
        <taxon>Pseudomonadota</taxon>
        <taxon>Alphaproteobacteria</taxon>
        <taxon>Hyphomicrobiales</taxon>
        <taxon>Xanthobacteraceae</taxon>
        <taxon>Starkeya</taxon>
    </lineage>
</organism>
<sequence>MDANTLFLLAFFASICTMFTAILRLIFGPSPLRAAAWLTPIGLAVALGWWWAAPKAKTYIEYSGLHVACHHDYTKCTWQEQLVTKYKRIEEARADCVEVAKKLARYGDAQFPDMPFQGYLPNEKSVDTGKLSLIENDARYQNGFGAWQHVTLTCLYDLDAREVVEVTSAAE</sequence>
<keyword evidence="1" id="KW-1133">Transmembrane helix</keyword>
<proteinExistence type="predicted"/>
<keyword evidence="1" id="KW-0812">Transmembrane</keyword>
<accession>A0A5S9Q3Y3</accession>
<evidence type="ECO:0000313" key="3">
    <source>
        <dbReference type="Proteomes" id="UP000433050"/>
    </source>
</evidence>
<feature type="transmembrane region" description="Helical" evidence="1">
    <location>
        <begin position="34"/>
        <end position="52"/>
    </location>
</feature>
<evidence type="ECO:0000256" key="1">
    <source>
        <dbReference type="SAM" id="Phobius"/>
    </source>
</evidence>
<dbReference type="RefSeq" id="WP_159601134.1">
    <property type="nucleotide sequence ID" value="NZ_CACSAS010000001.1"/>
</dbReference>
<name>A0A5S9Q3Y3_9HYPH</name>
<dbReference type="EMBL" id="CACSAS010000001">
    <property type="protein sequence ID" value="CAA0112396.1"/>
    <property type="molecule type" value="Genomic_DNA"/>
</dbReference>